<reference evidence="2" key="1">
    <citation type="journal article" date="2022" name="bioRxiv">
        <title>Sequencing and chromosome-scale assembly of the giantPleurodeles waltlgenome.</title>
        <authorList>
            <person name="Brown T."/>
            <person name="Elewa A."/>
            <person name="Iarovenko S."/>
            <person name="Subramanian E."/>
            <person name="Araus A.J."/>
            <person name="Petzold A."/>
            <person name="Susuki M."/>
            <person name="Suzuki K.-i.T."/>
            <person name="Hayashi T."/>
            <person name="Toyoda A."/>
            <person name="Oliveira C."/>
            <person name="Osipova E."/>
            <person name="Leigh N.D."/>
            <person name="Simon A."/>
            <person name="Yun M.H."/>
        </authorList>
    </citation>
    <scope>NUCLEOTIDE SEQUENCE</scope>
    <source>
        <strain evidence="2">20211129_DDA</strain>
        <tissue evidence="2">Liver</tissue>
    </source>
</reference>
<protein>
    <submittedName>
        <fullName evidence="2">Uncharacterized protein</fullName>
    </submittedName>
</protein>
<accession>A0AAV7R200</accession>
<evidence type="ECO:0000313" key="2">
    <source>
        <dbReference type="EMBL" id="KAJ1145697.1"/>
    </source>
</evidence>
<dbReference type="Proteomes" id="UP001066276">
    <property type="component" value="Chromosome 6"/>
</dbReference>
<gene>
    <name evidence="2" type="ORF">NDU88_011982</name>
</gene>
<feature type="region of interest" description="Disordered" evidence="1">
    <location>
        <begin position="266"/>
        <end position="290"/>
    </location>
</feature>
<name>A0AAV7R200_PLEWA</name>
<organism evidence="2 3">
    <name type="scientific">Pleurodeles waltl</name>
    <name type="common">Iberian ribbed newt</name>
    <dbReference type="NCBI Taxonomy" id="8319"/>
    <lineage>
        <taxon>Eukaryota</taxon>
        <taxon>Metazoa</taxon>
        <taxon>Chordata</taxon>
        <taxon>Craniata</taxon>
        <taxon>Vertebrata</taxon>
        <taxon>Euteleostomi</taxon>
        <taxon>Amphibia</taxon>
        <taxon>Batrachia</taxon>
        <taxon>Caudata</taxon>
        <taxon>Salamandroidea</taxon>
        <taxon>Salamandridae</taxon>
        <taxon>Pleurodelinae</taxon>
        <taxon>Pleurodeles</taxon>
    </lineage>
</organism>
<comment type="caution">
    <text evidence="2">The sequence shown here is derived from an EMBL/GenBank/DDBJ whole genome shotgun (WGS) entry which is preliminary data.</text>
</comment>
<keyword evidence="3" id="KW-1185">Reference proteome</keyword>
<feature type="region of interest" description="Disordered" evidence="1">
    <location>
        <begin position="76"/>
        <end position="112"/>
    </location>
</feature>
<sequence>MLLVTQLGIAGYPCTPHQTARGVIKKVLQNVIAAVLGLAGLARTLPYILKINMAPKTARNSGDKTDGAKIARIGKDKGDSAGATRCPTSIMAKPTGRNTIGPGRDAKTNSNTPLLEVRGKDKSQSTITSFLAAGAQESCAGHRIPPPVNCQSVLETCSKKVLNEIKDPPIKASQGDAGLAEALDSSVVTKKKSSSPTSKKELQTQRVETVTGVEATGDLYNTTATLSIEAEKFVSLILTGRGKETERGLKPPDWAKDSGDKCYSLTEESDLSSGEHSLSESGSSMSSETGNILSSNELTVRQLWWQRKCTKTRSGLNEGTELSTFSGSKTLKWD</sequence>
<proteinExistence type="predicted"/>
<evidence type="ECO:0000256" key="1">
    <source>
        <dbReference type="SAM" id="MobiDB-lite"/>
    </source>
</evidence>
<dbReference type="EMBL" id="JANPWB010000010">
    <property type="protein sequence ID" value="KAJ1145697.1"/>
    <property type="molecule type" value="Genomic_DNA"/>
</dbReference>
<feature type="compositionally biased region" description="Low complexity" evidence="1">
    <location>
        <begin position="271"/>
        <end position="288"/>
    </location>
</feature>
<evidence type="ECO:0000313" key="3">
    <source>
        <dbReference type="Proteomes" id="UP001066276"/>
    </source>
</evidence>
<dbReference type="AlphaFoldDB" id="A0AAV7R200"/>